<dbReference type="InterPro" id="IPR043129">
    <property type="entry name" value="ATPase_NBD"/>
</dbReference>
<evidence type="ECO:0000259" key="1">
    <source>
        <dbReference type="Pfam" id="PF21522"/>
    </source>
</evidence>
<evidence type="ECO:0000313" key="3">
    <source>
        <dbReference type="Proteomes" id="UP000243688"/>
    </source>
</evidence>
<dbReference type="Pfam" id="PF21522">
    <property type="entry name" value="MreB-like_C"/>
    <property type="match status" value="1"/>
</dbReference>
<organism evidence="2 3">
    <name type="scientific">Candidatus Reconcilbacillus cellulovorans</name>
    <dbReference type="NCBI Taxonomy" id="1906605"/>
    <lineage>
        <taxon>Bacteria</taxon>
        <taxon>Bacillati</taxon>
        <taxon>Bacillota</taxon>
        <taxon>Bacilli</taxon>
        <taxon>Bacillales</taxon>
        <taxon>Paenibacillaceae</taxon>
        <taxon>Candidatus Reconcilbacillus</taxon>
    </lineage>
</organism>
<dbReference type="AlphaFoldDB" id="A0A2A6DY21"/>
<comment type="caution">
    <text evidence="2">The sequence shown here is derived from an EMBL/GenBank/DDBJ whole genome shotgun (WGS) entry which is preliminary data.</text>
</comment>
<name>A0A2A6DY21_9BACL</name>
<dbReference type="SUPFAM" id="SSF53067">
    <property type="entry name" value="Actin-like ATPase domain"/>
    <property type="match status" value="1"/>
</dbReference>
<accession>A0A2A6DY21</accession>
<gene>
    <name evidence="2" type="ORF">BLM47_12485</name>
</gene>
<sequence length="236" mass="26767">MCGLPISEYTQDRERYREKLIGEYEVEFQSETIKNRRVKVIIKDAYVVPEGVAVVLNRMLNETATGLRNPSLRQGHIGVIDIGAFTTDIPVIVNGKPDSDASEGIAEGIANYLDKIVRHVNETYGVNMSRSQLVGRLETGELEFPIKGKPANLRPIIDEQFQIFARRIVSLVDSIWENHFEIREFFVVGGGAKALKDHLTAEMEKRNIHLTFIQDEDPQMQNALGYWKYAKQKFGG</sequence>
<feature type="domain" description="Actin homologue MreB-like C-terminal" evidence="1">
    <location>
        <begin position="79"/>
        <end position="200"/>
    </location>
</feature>
<dbReference type="InterPro" id="IPR049067">
    <property type="entry name" value="MreB-like_C"/>
</dbReference>
<dbReference type="Gene3D" id="3.30.420.40">
    <property type="match status" value="1"/>
</dbReference>
<dbReference type="CDD" id="cd24023">
    <property type="entry name" value="ASKHA_NBD_ParM_Alp7A-like"/>
    <property type="match status" value="1"/>
</dbReference>
<protein>
    <recommendedName>
        <fullName evidence="1">Actin homologue MreB-like C-terminal domain-containing protein</fullName>
    </recommendedName>
</protein>
<proteinExistence type="predicted"/>
<dbReference type="Proteomes" id="UP000243688">
    <property type="component" value="Unassembled WGS sequence"/>
</dbReference>
<dbReference type="EMBL" id="MOXJ01000039">
    <property type="protein sequence ID" value="PDO09439.1"/>
    <property type="molecule type" value="Genomic_DNA"/>
</dbReference>
<evidence type="ECO:0000313" key="2">
    <source>
        <dbReference type="EMBL" id="PDO09439.1"/>
    </source>
</evidence>
<reference evidence="2 3" key="1">
    <citation type="submission" date="2016-12" db="EMBL/GenBank/DDBJ databases">
        <title>Candidatus Reconcilibacillus cellulovorans genome.</title>
        <authorList>
            <person name="Kolinko S."/>
            <person name="Wu Y.-W."/>
            <person name="Tachea F."/>
            <person name="Denzel E."/>
            <person name="Hiras J."/>
            <person name="Baecker N."/>
            <person name="Chan L.J."/>
            <person name="Eichorst S.A."/>
            <person name="Frey D."/>
            <person name="Adams P.D."/>
            <person name="Pray T."/>
            <person name="Tanjore D."/>
            <person name="Petzold C.J."/>
            <person name="Gladden J.M."/>
            <person name="Simmons B.A."/>
            <person name="Singer S.W."/>
        </authorList>
    </citation>
    <scope>NUCLEOTIDE SEQUENCE [LARGE SCALE GENOMIC DNA]</scope>
    <source>
        <strain evidence="2">JTherm</strain>
    </source>
</reference>